<dbReference type="EMBL" id="BIFR01000001">
    <property type="protein sequence ID" value="GCE14166.1"/>
    <property type="molecule type" value="Genomic_DNA"/>
</dbReference>
<gene>
    <name evidence="2" type="ORF">KTT_40250</name>
    <name evidence="3" type="ORF">KTT_40790</name>
</gene>
<evidence type="ECO:0000256" key="1">
    <source>
        <dbReference type="SAM" id="MobiDB-lite"/>
    </source>
</evidence>
<dbReference type="EMBL" id="BIFR01000001">
    <property type="protein sequence ID" value="GCE14220.1"/>
    <property type="molecule type" value="Genomic_DNA"/>
</dbReference>
<dbReference type="Proteomes" id="UP000287352">
    <property type="component" value="Unassembled WGS sequence"/>
</dbReference>
<accession>A0A402A534</accession>
<protein>
    <submittedName>
        <fullName evidence="3">Uncharacterized protein</fullName>
    </submittedName>
</protein>
<reference evidence="3" key="2">
    <citation type="journal article" date="2019" name="Int. J. Syst. Evol. Microbiol.">
        <title>Tengunoibacter tsumagoiensis gen. nov., sp. nov., Dictyobacter kobayashii sp. nov., Dictyobacter alpinus sp. nov., and description of Dictyobacteraceae fam. nov. within the order Ktedonobacterales isolated from Tengu-no-mugimeshi, a soil-like granular mass of micro-organisms, and emended descriptions of the genera Ktedonobacter and Dictyobacter.</title>
        <authorList>
            <person name="Wang C."/>
            <person name="Zheng Y."/>
            <person name="Sakai Y."/>
            <person name="Toyoda A."/>
            <person name="Minakuchi Y."/>
            <person name="Abe K."/>
            <person name="Yokota A."/>
            <person name="Yabe S."/>
        </authorList>
    </citation>
    <scope>NUCLEOTIDE SEQUENCE</scope>
    <source>
        <strain evidence="3">Uno3</strain>
    </source>
</reference>
<name>A0A402A534_9CHLR</name>
<reference evidence="4" key="1">
    <citation type="submission" date="2018-12" db="EMBL/GenBank/DDBJ databases">
        <title>Tengunoibacter tsumagoiensis gen. nov., sp. nov., Dictyobacter kobayashii sp. nov., D. alpinus sp. nov., and D. joshuensis sp. nov. and description of Dictyobacteraceae fam. nov. within the order Ktedonobacterales isolated from Tengu-no-mugimeshi.</title>
        <authorList>
            <person name="Wang C.M."/>
            <person name="Zheng Y."/>
            <person name="Sakai Y."/>
            <person name="Toyoda A."/>
            <person name="Minakuchi Y."/>
            <person name="Abe K."/>
            <person name="Yokota A."/>
            <person name="Yabe S."/>
        </authorList>
    </citation>
    <scope>NUCLEOTIDE SEQUENCE [LARGE SCALE GENOMIC DNA]</scope>
    <source>
        <strain evidence="4">Uno3</strain>
    </source>
</reference>
<organism evidence="3 4">
    <name type="scientific">Tengunoibacter tsumagoiensis</name>
    <dbReference type="NCBI Taxonomy" id="2014871"/>
    <lineage>
        <taxon>Bacteria</taxon>
        <taxon>Bacillati</taxon>
        <taxon>Chloroflexota</taxon>
        <taxon>Ktedonobacteria</taxon>
        <taxon>Ktedonobacterales</taxon>
        <taxon>Dictyobacteraceae</taxon>
        <taxon>Tengunoibacter</taxon>
    </lineage>
</organism>
<dbReference type="AlphaFoldDB" id="A0A402A534"/>
<feature type="compositionally biased region" description="Polar residues" evidence="1">
    <location>
        <begin position="144"/>
        <end position="162"/>
    </location>
</feature>
<evidence type="ECO:0000313" key="2">
    <source>
        <dbReference type="EMBL" id="GCE14166.1"/>
    </source>
</evidence>
<evidence type="ECO:0000313" key="3">
    <source>
        <dbReference type="EMBL" id="GCE14220.1"/>
    </source>
</evidence>
<keyword evidence="4" id="KW-1185">Reference proteome</keyword>
<sequence>MQGKSTYAHCFGIESKKAESGADDAGDDDEHSKKRNLVELGFLSKRWIARPGANAAKEPEAATLYRDEESAFIIVADGAGNYVGDDDESRNAISQGWSRLSRQYRYEIQAVNAAIAALDWIDPPEEPDRWPVPVTVRVRRPASINETTTSNAGGRENGNPNDVQRGASKASSIPPFDYQNITFDNSVSIESIKKCYNDKSLVATDANVVCAPWTAVTFVHLISRILTSVSDSPASDVLETAQRIMDRLAGKDPVRAWEHVQLVALHMSCPGSPSWWQREPGDPRGWRKTKSAVTLRDVERHLFDQFDDYMRSGWQPPTTALIAYEPIYEDEEVYAAGYGGSVSPPSVEPVVVGQPGAAPAEPATAAATIIVDAPIVDASPPPLPPSTATSAKPAMKATRAESLARQIGEKYPQIIVGILELDDGQACVGIQVADDEWFDVPSLREWLDPGPETRRAIEKALDYGGRL</sequence>
<feature type="region of interest" description="Disordered" evidence="1">
    <location>
        <begin position="141"/>
        <end position="172"/>
    </location>
</feature>
<proteinExistence type="predicted"/>
<comment type="caution">
    <text evidence="3">The sequence shown here is derived from an EMBL/GenBank/DDBJ whole genome shotgun (WGS) entry which is preliminary data.</text>
</comment>
<evidence type="ECO:0000313" key="4">
    <source>
        <dbReference type="Proteomes" id="UP000287352"/>
    </source>
</evidence>